<accession>A0AAN7MAT5</accession>
<evidence type="ECO:0000259" key="10">
    <source>
        <dbReference type="Pfam" id="PF21289"/>
    </source>
</evidence>
<comment type="subcellular location">
    <subcellularLocation>
        <location evidence="1">Cytoplasm</location>
        <location evidence="1">P-body</location>
    </subcellularLocation>
</comment>
<dbReference type="InterPro" id="IPR001680">
    <property type="entry name" value="WD40_rpt"/>
</dbReference>
<dbReference type="PANTHER" id="PTHR15598">
    <property type="entry name" value="ENHANCER OF MRNA-DECAPPING PROTEIN 4"/>
    <property type="match status" value="1"/>
</dbReference>
<feature type="domain" description="Enhancer of mRNA-decapping protein 4 WD40 repeat region" evidence="9">
    <location>
        <begin position="368"/>
        <end position="495"/>
    </location>
</feature>
<feature type="repeat" description="WD" evidence="7">
    <location>
        <begin position="229"/>
        <end position="263"/>
    </location>
</feature>
<feature type="compositionally biased region" description="Low complexity" evidence="8">
    <location>
        <begin position="10"/>
        <end position="20"/>
    </location>
</feature>
<evidence type="ECO:0000259" key="9">
    <source>
        <dbReference type="Pfam" id="PF16529"/>
    </source>
</evidence>
<name>A0AAN7MAT5_TRANT</name>
<dbReference type="GO" id="GO:0000932">
    <property type="term" value="C:P-body"/>
    <property type="evidence" value="ECO:0007669"/>
    <property type="project" value="UniProtKB-SubCell"/>
</dbReference>
<dbReference type="Pfam" id="PF21289">
    <property type="entry name" value="EDC4_C"/>
    <property type="match status" value="1"/>
</dbReference>
<protein>
    <recommendedName>
        <fullName evidence="13">Enhancer of mRNA-decapping protein 4 WD40 repeat region domain-containing protein</fullName>
    </recommendedName>
</protein>
<feature type="compositionally biased region" description="Low complexity" evidence="8">
    <location>
        <begin position="130"/>
        <end position="142"/>
    </location>
</feature>
<keyword evidence="6" id="KW-0175">Coiled coil</keyword>
<keyword evidence="4 7" id="KW-0853">WD repeat</keyword>
<evidence type="ECO:0000313" key="12">
    <source>
        <dbReference type="Proteomes" id="UP001346149"/>
    </source>
</evidence>
<evidence type="ECO:0000256" key="1">
    <source>
        <dbReference type="ARBA" id="ARBA00004201"/>
    </source>
</evidence>
<dbReference type="FunFam" id="1.10.220.100:FF:000001">
    <property type="entry name" value="Enhancer of mRNA-decapping protein 4"/>
    <property type="match status" value="1"/>
</dbReference>
<dbReference type="EMBL" id="JAXQNO010000007">
    <property type="protein sequence ID" value="KAK4794003.1"/>
    <property type="molecule type" value="Genomic_DNA"/>
</dbReference>
<dbReference type="GO" id="GO:0031087">
    <property type="term" value="P:deadenylation-independent decapping of nuclear-transcribed mRNA"/>
    <property type="evidence" value="ECO:0007669"/>
    <property type="project" value="InterPro"/>
</dbReference>
<reference evidence="11 12" key="1">
    <citation type="journal article" date="2023" name="Hortic Res">
        <title>Pangenome of water caltrop reveals structural variations and asymmetric subgenome divergence after allopolyploidization.</title>
        <authorList>
            <person name="Zhang X."/>
            <person name="Chen Y."/>
            <person name="Wang L."/>
            <person name="Yuan Y."/>
            <person name="Fang M."/>
            <person name="Shi L."/>
            <person name="Lu R."/>
            <person name="Comes H.P."/>
            <person name="Ma Y."/>
            <person name="Chen Y."/>
            <person name="Huang G."/>
            <person name="Zhou Y."/>
            <person name="Zheng Z."/>
            <person name="Qiu Y."/>
        </authorList>
    </citation>
    <scope>NUCLEOTIDE SEQUENCE [LARGE SCALE GENOMIC DNA]</scope>
    <source>
        <strain evidence="11">F231</strain>
    </source>
</reference>
<evidence type="ECO:0000256" key="5">
    <source>
        <dbReference type="ARBA" id="ARBA00022737"/>
    </source>
</evidence>
<dbReference type="Gene3D" id="2.130.10.10">
    <property type="entry name" value="YVTN repeat-like/Quinoprotein amine dehydrogenase"/>
    <property type="match status" value="1"/>
</dbReference>
<feature type="region of interest" description="Disordered" evidence="8">
    <location>
        <begin position="638"/>
        <end position="677"/>
    </location>
</feature>
<feature type="domain" description="Enhancer of mRNA-decapping protein 4 WD40 repeat region" evidence="9">
    <location>
        <begin position="182"/>
        <end position="299"/>
    </location>
</feature>
<evidence type="ECO:0000256" key="2">
    <source>
        <dbReference type="ARBA" id="ARBA00009639"/>
    </source>
</evidence>
<feature type="region of interest" description="Disordered" evidence="8">
    <location>
        <begin position="858"/>
        <end position="881"/>
    </location>
</feature>
<feature type="compositionally biased region" description="Polar residues" evidence="8">
    <location>
        <begin position="640"/>
        <end position="653"/>
    </location>
</feature>
<dbReference type="InterPro" id="IPR015943">
    <property type="entry name" value="WD40/YVTN_repeat-like_dom_sf"/>
</dbReference>
<organism evidence="11 12">
    <name type="scientific">Trapa natans</name>
    <name type="common">Water chestnut</name>
    <dbReference type="NCBI Taxonomy" id="22666"/>
    <lineage>
        <taxon>Eukaryota</taxon>
        <taxon>Viridiplantae</taxon>
        <taxon>Streptophyta</taxon>
        <taxon>Embryophyta</taxon>
        <taxon>Tracheophyta</taxon>
        <taxon>Spermatophyta</taxon>
        <taxon>Magnoliopsida</taxon>
        <taxon>eudicotyledons</taxon>
        <taxon>Gunneridae</taxon>
        <taxon>Pentapetalae</taxon>
        <taxon>rosids</taxon>
        <taxon>malvids</taxon>
        <taxon>Myrtales</taxon>
        <taxon>Lythraceae</taxon>
        <taxon>Trapa</taxon>
    </lineage>
</organism>
<dbReference type="SMART" id="SM00320">
    <property type="entry name" value="WD40"/>
    <property type="match status" value="3"/>
</dbReference>
<dbReference type="InterPro" id="IPR045152">
    <property type="entry name" value="EDC4-like"/>
</dbReference>
<dbReference type="InterPro" id="IPR036322">
    <property type="entry name" value="WD40_repeat_dom_sf"/>
</dbReference>
<feature type="domain" description="Enhancer of mRNA-decapping protein 4 C-terminal" evidence="10">
    <location>
        <begin position="1241"/>
        <end position="1341"/>
    </location>
</feature>
<keyword evidence="12" id="KW-1185">Reference proteome</keyword>
<sequence>MASPEAAQNRSSSSPARAPSDMQKCFDHPPTSLQSQQCHPYPTPSSSFLPSTATFPFPPQLYHQQLQNQHQIHPPTVASPSEDPFSQFLIQRSLSFSTPTLNPNPNATAGARLMALLGSSPSPHIPPPAAAASSSLSPSTPLVGPAQTPSTNASIGRHLRGEHLVYDVDVRVPGEVQPQLEVTPITKYASDPQLVLGRQIAVNSSYICYGLKQGNIRVLNMNTASRSLLRGHTQRVIDMAFFAEDVHLLASASTDGRICIWKIVEGPEEDDKVQITGKTIIAIQVTGEEGKSVHPKICWHCHKQEILVVGIGRHVLRIDTIKAGKSGVSSPEDPLQCALDKLISGVQLVGLHDGEVTDLSMCQWMTSRLVSASMDGTIKVWGDQKSQPLFVLRPHDGHPVNSATFVTNPQRPDHIILLTAGPFNREIKVWTSESEGGWLLPSDSDSWKCSQTLLLRSSAEAQTKDAFFNHVLVLSQAGLLLLANSKKNAVYTVHLEYGPDPASTRMDYLAEFTVRMPILSFTGTTDTSPIGKQIVQVYCVQTQAIQQYALDLFLCIPPEMENLGLEESNFLASSDGPNVEDPAVVTSSQIRASDISSTVSAANLTEKIVSSEVANSVNHLVSSAAEISVTREKVLLNPEPQVSSMGRASSDTNSVSIVSPPPLPLSPRLSRQPSGHISPSTFETSFLLSDHSRKQVITDFSVQRLAETSSADLSYGHPLDDLLSGDSKVSEEHALSSLDPPAVFKHPTHLVTPSEIVGVLTSSGKRDNMMRKSDVEKSIEDVLLNGDVCNVEADVKVVSEGSTRIGISLEVPQESTADNNKNLFCSQPLDLGIVIAKECLAGSLESYNVEKVQHTNNAKVFGPSSQPPCPDDTSASSNNVSDQVSYPAFTSQALTPAFVKSKKQKGKNSQTMATSTSAGAINSDDSYCEPFMSSNFHTAEATFPQILAMKEKLNQIMAMQKEMKKHITATVNAPVTKEVRRLEASLARSMEKSVKANNDALWAHFQEECVKNEKLLQDRVQQIINVLGNFMNKELPADLERIVKREIASVQTSVLRSISPAIEKLVVSAITESFQKGVGDKAVNQLEKTITSKLETSIARQILAQFQTSGRQALQDALRSSVEASMIPAFEMSCRAMFEQIDATFQRGLTEHASAAMQHLEGVNSPLTLVLKDVINSASSMTHTLCGELAEAQRKFLSLAVAGANPSSVNTVVNQFSNGPLANLHEKHVDIPIDPKKELSRLISEHKYEEAFTSALQRSDVSIVSWLCTQVDIPVILVTVPLPLSQGVLLFLLQQLACDMNNDAPRKLSWMTDVAGAINPSDPLIAVHSRPIFEQVYQILNHRRSLPTVAVLEIPAIRLLLHVINSMLMTCK</sequence>
<evidence type="ECO:0000256" key="4">
    <source>
        <dbReference type="ARBA" id="ARBA00022574"/>
    </source>
</evidence>
<evidence type="ECO:0008006" key="13">
    <source>
        <dbReference type="Google" id="ProtNLM"/>
    </source>
</evidence>
<feature type="compositionally biased region" description="Polar residues" evidence="8">
    <location>
        <begin position="31"/>
        <end position="54"/>
    </location>
</feature>
<comment type="similarity">
    <text evidence="2">Belongs to the WD repeat EDC4 family.</text>
</comment>
<dbReference type="Gene3D" id="1.10.220.100">
    <property type="entry name" value="conserved c-terminal region of ge- 1"/>
    <property type="match status" value="1"/>
</dbReference>
<feature type="region of interest" description="Disordered" evidence="8">
    <location>
        <begin position="119"/>
        <end position="153"/>
    </location>
</feature>
<dbReference type="Pfam" id="PF16529">
    <property type="entry name" value="Ge1_WD40"/>
    <property type="match status" value="2"/>
</dbReference>
<evidence type="ECO:0000256" key="8">
    <source>
        <dbReference type="SAM" id="MobiDB-lite"/>
    </source>
</evidence>
<evidence type="ECO:0000313" key="11">
    <source>
        <dbReference type="EMBL" id="KAK4794003.1"/>
    </source>
</evidence>
<dbReference type="InterPro" id="IPR032401">
    <property type="entry name" value="EDC4_WD40"/>
</dbReference>
<feature type="repeat" description="WD" evidence="7">
    <location>
        <begin position="349"/>
        <end position="381"/>
    </location>
</feature>
<dbReference type="PROSITE" id="PS50294">
    <property type="entry name" value="WD_REPEATS_REGION"/>
    <property type="match status" value="1"/>
</dbReference>
<dbReference type="InterPro" id="IPR049404">
    <property type="entry name" value="EDC4_C"/>
</dbReference>
<dbReference type="Proteomes" id="UP001346149">
    <property type="component" value="Unassembled WGS sequence"/>
</dbReference>
<evidence type="ECO:0000256" key="3">
    <source>
        <dbReference type="ARBA" id="ARBA00022490"/>
    </source>
</evidence>
<evidence type="ECO:0000256" key="6">
    <source>
        <dbReference type="ARBA" id="ARBA00023054"/>
    </source>
</evidence>
<dbReference type="PROSITE" id="PS50082">
    <property type="entry name" value="WD_REPEATS_2"/>
    <property type="match status" value="2"/>
</dbReference>
<feature type="region of interest" description="Disordered" evidence="8">
    <location>
        <begin position="1"/>
        <end position="56"/>
    </location>
</feature>
<dbReference type="SUPFAM" id="SSF50978">
    <property type="entry name" value="WD40 repeat-like"/>
    <property type="match status" value="1"/>
</dbReference>
<comment type="caution">
    <text evidence="11">The sequence shown here is derived from an EMBL/GenBank/DDBJ whole genome shotgun (WGS) entry which is preliminary data.</text>
</comment>
<evidence type="ECO:0000256" key="7">
    <source>
        <dbReference type="PROSITE-ProRule" id="PRU00221"/>
    </source>
</evidence>
<keyword evidence="3" id="KW-0963">Cytoplasm</keyword>
<gene>
    <name evidence="11" type="ORF">SAY86_011997</name>
</gene>
<dbReference type="InterPro" id="IPR044938">
    <property type="entry name" value="EDC4_C_sf"/>
</dbReference>
<dbReference type="PANTHER" id="PTHR15598:SF5">
    <property type="entry name" value="ENHANCER OF MRNA-DECAPPING PROTEIN 4"/>
    <property type="match status" value="1"/>
</dbReference>
<keyword evidence="5" id="KW-0677">Repeat</keyword>
<proteinExistence type="inferred from homology"/>